<evidence type="ECO:0000256" key="1">
    <source>
        <dbReference type="ARBA" id="ARBA00022676"/>
    </source>
</evidence>
<name>A0A074IY78_STRSL</name>
<proteinExistence type="predicted"/>
<dbReference type="AlphaFoldDB" id="A0A074IY78"/>
<gene>
    <name evidence="4" type="ORF">DL07_08345</name>
</gene>
<dbReference type="CDD" id="cd00761">
    <property type="entry name" value="Glyco_tranf_GTA_type"/>
    <property type="match status" value="1"/>
</dbReference>
<evidence type="ECO:0000313" key="5">
    <source>
        <dbReference type="Proteomes" id="UP000027855"/>
    </source>
</evidence>
<keyword evidence="1" id="KW-0328">Glycosyltransferase</keyword>
<feature type="domain" description="Glycosyltransferase 2-like" evidence="3">
    <location>
        <begin position="7"/>
        <end position="133"/>
    </location>
</feature>
<dbReference type="PANTHER" id="PTHR22916:SF51">
    <property type="entry name" value="GLYCOSYLTRANSFERASE EPSH-RELATED"/>
    <property type="match status" value="1"/>
</dbReference>
<dbReference type="SUPFAM" id="SSF53448">
    <property type="entry name" value="Nucleotide-diphospho-sugar transferases"/>
    <property type="match status" value="1"/>
</dbReference>
<evidence type="ECO:0000313" key="4">
    <source>
        <dbReference type="EMBL" id="KEO46718.1"/>
    </source>
</evidence>
<comment type="caution">
    <text evidence="4">The sequence shown here is derived from an EMBL/GenBank/DDBJ whole genome shotgun (WGS) entry which is preliminary data.</text>
</comment>
<dbReference type="Pfam" id="PF00535">
    <property type="entry name" value="Glycos_transf_2"/>
    <property type="match status" value="1"/>
</dbReference>
<protein>
    <submittedName>
        <fullName evidence="4">Glycosyl transferase family 2</fullName>
    </submittedName>
</protein>
<dbReference type="Gene3D" id="3.90.550.10">
    <property type="entry name" value="Spore Coat Polysaccharide Biosynthesis Protein SpsA, Chain A"/>
    <property type="match status" value="1"/>
</dbReference>
<dbReference type="GO" id="GO:0016757">
    <property type="term" value="F:glycosyltransferase activity"/>
    <property type="evidence" value="ECO:0007669"/>
    <property type="project" value="UniProtKB-KW"/>
</dbReference>
<evidence type="ECO:0000259" key="3">
    <source>
        <dbReference type="Pfam" id="PF00535"/>
    </source>
</evidence>
<dbReference type="RefSeq" id="WP_037600573.1">
    <property type="nucleotide sequence ID" value="NZ_CP013216.1"/>
</dbReference>
<reference evidence="4 5" key="1">
    <citation type="submission" date="2014-04" db="EMBL/GenBank/DDBJ databases">
        <title>Variable characteristics of bacteriocin-producing Streptococcus salivarius strains isolated from Malaysian subjects.</title>
        <authorList>
            <person name="Philip K."/>
            <person name="Barbour A."/>
        </authorList>
    </citation>
    <scope>NUCLEOTIDE SEQUENCE [LARGE SCALE GENOMIC DNA]</scope>
    <source>
        <strain evidence="4 5">NU10</strain>
    </source>
</reference>
<dbReference type="InterPro" id="IPR029044">
    <property type="entry name" value="Nucleotide-diphossugar_trans"/>
</dbReference>
<dbReference type="InterPro" id="IPR001173">
    <property type="entry name" value="Glyco_trans_2-like"/>
</dbReference>
<dbReference type="KEGG" id="ssah:HSISS4_00887"/>
<accession>A0A074IY78</accession>
<dbReference type="Proteomes" id="UP000027855">
    <property type="component" value="Unassembled WGS sequence"/>
</dbReference>
<keyword evidence="2 4" id="KW-0808">Transferase</keyword>
<organism evidence="4 5">
    <name type="scientific">Streptococcus salivarius</name>
    <dbReference type="NCBI Taxonomy" id="1304"/>
    <lineage>
        <taxon>Bacteria</taxon>
        <taxon>Bacillati</taxon>
        <taxon>Bacillota</taxon>
        <taxon>Bacilli</taxon>
        <taxon>Lactobacillales</taxon>
        <taxon>Streptococcaceae</taxon>
        <taxon>Streptococcus</taxon>
    </lineage>
</organism>
<dbReference type="PANTHER" id="PTHR22916">
    <property type="entry name" value="GLYCOSYLTRANSFERASE"/>
    <property type="match status" value="1"/>
</dbReference>
<sequence>MSNIDLSIIVPVYNVENYLRRGLDSILSQPSLINYEILLIDDDSSDNSGAICDEYQKHYSNVFVTHIENNGVAEARNLGISLSRGNYLYFMDPDDFLSDDFFERISPQFNKKWDVLCFGYNEIKENNNNILSCRSHTYSQTGILDKGEFRSCFVDLFKTDMMYNVWSRVYNKSFILKYDIKFPSRSIGEDTLFNFQVYQHLDNILFIDSTLYNYIAGRSGSALTSFHPKRIEIQLDELQELRKLLEQFQLEDATLIQDIKTKIIISSVFQISNLKLRKQEKIELLQSIIANKAFDKIFSGNRNQLIGSYKTLLRQRDISSFLRRLSIDLLTKKKFRTVIFIEKMKMNPILRKIAFK</sequence>
<evidence type="ECO:0000256" key="2">
    <source>
        <dbReference type="ARBA" id="ARBA00022679"/>
    </source>
</evidence>
<dbReference type="EMBL" id="JJMT01000004">
    <property type="protein sequence ID" value="KEO46718.1"/>
    <property type="molecule type" value="Genomic_DNA"/>
</dbReference>